<evidence type="ECO:0000256" key="1">
    <source>
        <dbReference type="SAM" id="MobiDB-lite"/>
    </source>
</evidence>
<gene>
    <name evidence="3" type="ORF">AARAC_003477</name>
</gene>
<dbReference type="Pfam" id="PF03108">
    <property type="entry name" value="DBD_Tnp_Mut"/>
    <property type="match status" value="1"/>
</dbReference>
<accession>A0A2G7FJK6</accession>
<feature type="region of interest" description="Disordered" evidence="1">
    <location>
        <begin position="313"/>
        <end position="384"/>
    </location>
</feature>
<dbReference type="AlphaFoldDB" id="A0A2G7FJK6"/>
<proteinExistence type="predicted"/>
<feature type="region of interest" description="Disordered" evidence="1">
    <location>
        <begin position="145"/>
        <end position="196"/>
    </location>
</feature>
<protein>
    <recommendedName>
        <fullName evidence="2">Transposase MuDR plant domain-containing protein</fullName>
    </recommendedName>
</protein>
<feature type="compositionally biased region" description="Polar residues" evidence="1">
    <location>
        <begin position="235"/>
        <end position="245"/>
    </location>
</feature>
<organism evidence="3 4">
    <name type="scientific">Aspergillus arachidicola</name>
    <dbReference type="NCBI Taxonomy" id="656916"/>
    <lineage>
        <taxon>Eukaryota</taxon>
        <taxon>Fungi</taxon>
        <taxon>Dikarya</taxon>
        <taxon>Ascomycota</taxon>
        <taxon>Pezizomycotina</taxon>
        <taxon>Eurotiomycetes</taxon>
        <taxon>Eurotiomycetidae</taxon>
        <taxon>Eurotiales</taxon>
        <taxon>Aspergillaceae</taxon>
        <taxon>Aspergillus</taxon>
        <taxon>Aspergillus subgen. Circumdati</taxon>
    </lineage>
</organism>
<sequence length="384" mass="41962">MTEIYSGLHMGQQFASLEEFKALVRSISVRQHWELRVTRSNKKSVVIGCRSSNNCFFRVVCRANKNATYISSLQDRHSCRSNATSTTKTPVRSEVSHVRFLLNEIPKLFDMRNNVKAQEVVDAVKRYHGYEISIRQAQRALIRLQQQQTQNQEERADTLDSSGDDQQDSHLPPSEEPAEGSTYSSLSGPRWIPDNMQHGLMDAAEGMQHGGMQRNHPALQAPQIHNEALQSHAQLEASHQVQPTTAVHHPPNIHVSPPPSIAPQTGQPKPQRQLQTEGHPAAAQLVLTNFKIEFTCTTCGALNQSFFPNQGNITGGSYLPQPPIPGQNAAEGTGRPTQSIQGSSGAGRVAEAHGYGGDTAAGHRGVPSPWTPGTLDVPIAPAHT</sequence>
<dbReference type="EMBL" id="NEXV01000595">
    <property type="protein sequence ID" value="PIG80798.1"/>
    <property type="molecule type" value="Genomic_DNA"/>
</dbReference>
<feature type="compositionally biased region" description="Polar residues" evidence="1">
    <location>
        <begin position="262"/>
        <end position="276"/>
    </location>
</feature>
<comment type="caution">
    <text evidence="3">The sequence shown here is derived from an EMBL/GenBank/DDBJ whole genome shotgun (WGS) entry which is preliminary data.</text>
</comment>
<dbReference type="STRING" id="656916.A0A2G7FJK6"/>
<evidence type="ECO:0000313" key="4">
    <source>
        <dbReference type="Proteomes" id="UP000231358"/>
    </source>
</evidence>
<feature type="domain" description="Transposase MuDR plant" evidence="2">
    <location>
        <begin position="9"/>
        <end position="61"/>
    </location>
</feature>
<name>A0A2G7FJK6_9EURO</name>
<keyword evidence="4" id="KW-1185">Reference proteome</keyword>
<feature type="region of interest" description="Disordered" evidence="1">
    <location>
        <begin position="235"/>
        <end position="278"/>
    </location>
</feature>
<dbReference type="Proteomes" id="UP000231358">
    <property type="component" value="Unassembled WGS sequence"/>
</dbReference>
<evidence type="ECO:0000313" key="3">
    <source>
        <dbReference type="EMBL" id="PIG80798.1"/>
    </source>
</evidence>
<dbReference type="InterPro" id="IPR004332">
    <property type="entry name" value="Transposase_MuDR"/>
</dbReference>
<reference evidence="3 4" key="1">
    <citation type="submission" date="2017-05" db="EMBL/GenBank/DDBJ databases">
        <title>Genome sequence for an aflatoxigenic pathogen of Argentinian peanut, Aspergillus arachidicola.</title>
        <authorList>
            <person name="Moore G."/>
            <person name="Beltz S.B."/>
            <person name="Mack B.M."/>
        </authorList>
    </citation>
    <scope>NUCLEOTIDE SEQUENCE [LARGE SCALE GENOMIC DNA]</scope>
    <source>
        <strain evidence="3 4">CBS 117610</strain>
    </source>
</reference>
<evidence type="ECO:0000259" key="2">
    <source>
        <dbReference type="Pfam" id="PF03108"/>
    </source>
</evidence>